<reference evidence="1" key="1">
    <citation type="submission" date="2022-07" db="EMBL/GenBank/DDBJ databases">
        <title>Genome Sequence of Physisporinus lineatus.</title>
        <authorList>
            <person name="Buettner E."/>
        </authorList>
    </citation>
    <scope>NUCLEOTIDE SEQUENCE</scope>
    <source>
        <strain evidence="1">VT162</strain>
    </source>
</reference>
<proteinExistence type="predicted"/>
<protein>
    <submittedName>
        <fullName evidence="1">Uncharacterized protein</fullName>
    </submittedName>
</protein>
<keyword evidence="2" id="KW-1185">Reference proteome</keyword>
<comment type="caution">
    <text evidence="1">The sequence shown here is derived from an EMBL/GenBank/DDBJ whole genome shotgun (WGS) entry which is preliminary data.</text>
</comment>
<gene>
    <name evidence="1" type="ORF">NLI96_g12197</name>
</gene>
<dbReference type="Proteomes" id="UP001212997">
    <property type="component" value="Unassembled WGS sequence"/>
</dbReference>
<accession>A0AAD5YA34</accession>
<organism evidence="1 2">
    <name type="scientific">Meripilus lineatus</name>
    <dbReference type="NCBI Taxonomy" id="2056292"/>
    <lineage>
        <taxon>Eukaryota</taxon>
        <taxon>Fungi</taxon>
        <taxon>Dikarya</taxon>
        <taxon>Basidiomycota</taxon>
        <taxon>Agaricomycotina</taxon>
        <taxon>Agaricomycetes</taxon>
        <taxon>Polyporales</taxon>
        <taxon>Meripilaceae</taxon>
        <taxon>Meripilus</taxon>
    </lineage>
</organism>
<dbReference type="AlphaFoldDB" id="A0AAD5YA34"/>
<name>A0AAD5YA34_9APHY</name>
<evidence type="ECO:0000313" key="1">
    <source>
        <dbReference type="EMBL" id="KAJ3474889.1"/>
    </source>
</evidence>
<dbReference type="EMBL" id="JANAWD010000961">
    <property type="protein sequence ID" value="KAJ3474889.1"/>
    <property type="molecule type" value="Genomic_DNA"/>
</dbReference>
<evidence type="ECO:0000313" key="2">
    <source>
        <dbReference type="Proteomes" id="UP001212997"/>
    </source>
</evidence>
<sequence length="98" mass="10882">MSSISDMSPNDLKAAFWQEKLATVMVANWAERYDFFALIASFAKPPSRDSVTLPGCPTIHVHIDPCLADISTVDPADDIEVLTENQGRGVFHIYIMKL</sequence>